<sequence>MLELLHQLAGWFGDPAHWSGPDGITARLLEHLQYSLLSTVLAALIALPVGLLIGHTGRGAFLAINLSGFGRALPTVGVVILVFLLSGLSMTPVYVALVALALPGIVTNTYAGMAAVEADIKDAARGMGMTGLQVLWKVEVPLAAPLIMTGLRIAAVQVVATATIAAYISFGGLGRYLFDGLAQRDMVQVLGGAVLVAALAISIDLLLAGLQRLVFARRTATTTH</sequence>
<dbReference type="InterPro" id="IPR051204">
    <property type="entry name" value="ABC_transp_perm/SBD"/>
</dbReference>
<evidence type="ECO:0000313" key="8">
    <source>
        <dbReference type="EMBL" id="MFC5663879.1"/>
    </source>
</evidence>
<evidence type="ECO:0000256" key="4">
    <source>
        <dbReference type="ARBA" id="ARBA00022989"/>
    </source>
</evidence>
<evidence type="ECO:0000259" key="7">
    <source>
        <dbReference type="PROSITE" id="PS50928"/>
    </source>
</evidence>
<feature type="transmembrane region" description="Helical" evidence="6">
    <location>
        <begin position="190"/>
        <end position="210"/>
    </location>
</feature>
<dbReference type="Proteomes" id="UP001595975">
    <property type="component" value="Unassembled WGS sequence"/>
</dbReference>
<feature type="transmembrane region" description="Helical" evidence="6">
    <location>
        <begin position="60"/>
        <end position="85"/>
    </location>
</feature>
<dbReference type="RefSeq" id="WP_380225584.1">
    <property type="nucleotide sequence ID" value="NZ_JBHSOF010000013.1"/>
</dbReference>
<dbReference type="PANTHER" id="PTHR30177">
    <property type="entry name" value="GLYCINE BETAINE/L-PROLINE TRANSPORT SYSTEM PERMEASE PROTEIN PROW"/>
    <property type="match status" value="1"/>
</dbReference>
<reference evidence="9" key="1">
    <citation type="journal article" date="2019" name="Int. J. Syst. Evol. Microbiol.">
        <title>The Global Catalogue of Microorganisms (GCM) 10K type strain sequencing project: providing services to taxonomists for standard genome sequencing and annotation.</title>
        <authorList>
            <consortium name="The Broad Institute Genomics Platform"/>
            <consortium name="The Broad Institute Genome Sequencing Center for Infectious Disease"/>
            <person name="Wu L."/>
            <person name="Ma J."/>
        </authorList>
    </citation>
    <scope>NUCLEOTIDE SEQUENCE [LARGE SCALE GENOMIC DNA]</scope>
    <source>
        <strain evidence="9">CGMCC 4.1437</strain>
    </source>
</reference>
<evidence type="ECO:0000256" key="6">
    <source>
        <dbReference type="RuleBase" id="RU363032"/>
    </source>
</evidence>
<dbReference type="CDD" id="cd06261">
    <property type="entry name" value="TM_PBP2"/>
    <property type="match status" value="1"/>
</dbReference>
<evidence type="ECO:0000256" key="3">
    <source>
        <dbReference type="ARBA" id="ARBA00022692"/>
    </source>
</evidence>
<dbReference type="EMBL" id="JBHSOF010000013">
    <property type="protein sequence ID" value="MFC5663879.1"/>
    <property type="molecule type" value="Genomic_DNA"/>
</dbReference>
<keyword evidence="2 6" id="KW-0813">Transport</keyword>
<keyword evidence="9" id="KW-1185">Reference proteome</keyword>
<feature type="transmembrane region" description="Helical" evidence="6">
    <location>
        <begin position="91"/>
        <end position="111"/>
    </location>
</feature>
<feature type="transmembrane region" description="Helical" evidence="6">
    <location>
        <begin position="151"/>
        <end position="170"/>
    </location>
</feature>
<dbReference type="PROSITE" id="PS50928">
    <property type="entry name" value="ABC_TM1"/>
    <property type="match status" value="1"/>
</dbReference>
<dbReference type="Gene3D" id="1.10.3720.10">
    <property type="entry name" value="MetI-like"/>
    <property type="match status" value="1"/>
</dbReference>
<evidence type="ECO:0000256" key="2">
    <source>
        <dbReference type="ARBA" id="ARBA00022448"/>
    </source>
</evidence>
<dbReference type="InterPro" id="IPR035906">
    <property type="entry name" value="MetI-like_sf"/>
</dbReference>
<feature type="transmembrane region" description="Helical" evidence="6">
    <location>
        <begin position="32"/>
        <end position="53"/>
    </location>
</feature>
<comment type="subcellular location">
    <subcellularLocation>
        <location evidence="6">Cell membrane</location>
        <topology evidence="6">Multi-pass membrane protein</topology>
    </subcellularLocation>
    <subcellularLocation>
        <location evidence="1">Membrane</location>
        <topology evidence="1">Multi-pass membrane protein</topology>
    </subcellularLocation>
</comment>
<accession>A0ABW0X3U3</accession>
<evidence type="ECO:0000256" key="5">
    <source>
        <dbReference type="ARBA" id="ARBA00023136"/>
    </source>
</evidence>
<organism evidence="8 9">
    <name type="scientific">Kitasatospora misakiensis</name>
    <dbReference type="NCBI Taxonomy" id="67330"/>
    <lineage>
        <taxon>Bacteria</taxon>
        <taxon>Bacillati</taxon>
        <taxon>Actinomycetota</taxon>
        <taxon>Actinomycetes</taxon>
        <taxon>Kitasatosporales</taxon>
        <taxon>Streptomycetaceae</taxon>
        <taxon>Kitasatospora</taxon>
    </lineage>
</organism>
<keyword evidence="5 6" id="KW-0472">Membrane</keyword>
<dbReference type="Pfam" id="PF00528">
    <property type="entry name" value="BPD_transp_1"/>
    <property type="match status" value="1"/>
</dbReference>
<gene>
    <name evidence="8" type="ORF">ACFP3U_12900</name>
</gene>
<name>A0ABW0X3U3_9ACTN</name>
<evidence type="ECO:0000256" key="1">
    <source>
        <dbReference type="ARBA" id="ARBA00004141"/>
    </source>
</evidence>
<comment type="similarity">
    <text evidence="6">Belongs to the binding-protein-dependent transport system permease family.</text>
</comment>
<dbReference type="PANTHER" id="PTHR30177:SF33">
    <property type="entry name" value="POSSIBLE OSMOPROTECTANT (GLYCINE BETAINE_CARNITINE_CHOLINE_L-PROLINE) TRANSPORT INTEGRAL MEMBRANE PROTEIN ABC TRANSPORTER PROZ"/>
    <property type="match status" value="1"/>
</dbReference>
<keyword evidence="3 6" id="KW-0812">Transmembrane</keyword>
<dbReference type="SUPFAM" id="SSF161098">
    <property type="entry name" value="MetI-like"/>
    <property type="match status" value="1"/>
</dbReference>
<proteinExistence type="inferred from homology"/>
<protein>
    <submittedName>
        <fullName evidence="8">ABC transporter permease</fullName>
    </submittedName>
</protein>
<feature type="domain" description="ABC transmembrane type-1" evidence="7">
    <location>
        <begin position="28"/>
        <end position="207"/>
    </location>
</feature>
<evidence type="ECO:0000313" key="9">
    <source>
        <dbReference type="Proteomes" id="UP001595975"/>
    </source>
</evidence>
<comment type="caution">
    <text evidence="8">The sequence shown here is derived from an EMBL/GenBank/DDBJ whole genome shotgun (WGS) entry which is preliminary data.</text>
</comment>
<dbReference type="InterPro" id="IPR000515">
    <property type="entry name" value="MetI-like"/>
</dbReference>
<keyword evidence="4 6" id="KW-1133">Transmembrane helix</keyword>